<evidence type="ECO:0000313" key="2">
    <source>
        <dbReference type="EMBL" id="KAG5997906.1"/>
    </source>
</evidence>
<comment type="caution">
    <text evidence="2">The sequence shown here is derived from an EMBL/GenBank/DDBJ whole genome shotgun (WGS) entry which is preliminary data.</text>
</comment>
<evidence type="ECO:0000313" key="3">
    <source>
        <dbReference type="Proteomes" id="UP000748025"/>
    </source>
</evidence>
<feature type="non-terminal residue" evidence="2">
    <location>
        <position position="1"/>
    </location>
</feature>
<feature type="region of interest" description="Disordered" evidence="1">
    <location>
        <begin position="173"/>
        <end position="193"/>
    </location>
</feature>
<accession>A0A9P7N6Y0</accession>
<feature type="compositionally biased region" description="Basic and acidic residues" evidence="1">
    <location>
        <begin position="1"/>
        <end position="23"/>
    </location>
</feature>
<sequence length="193" mass="20959">MADDEEKARQEKIAAARKRVEQMKKKKGKKSAATKKDEDESPQAAPTPSLEDRAQAGASESGATEDKTEPAEHIVSDNEKAVEEDRTGDGDASPSGTPSLAQQSKLRSTSFRTGTASPASPGPFSPDGETALDIYKKQVSRIEELERENRKLLKESSDAEKRWQKAEDELAVLREEDGDASSKTLADGEVDKL</sequence>
<protein>
    <submittedName>
        <fullName evidence="2">Uncharacterized protein</fullName>
    </submittedName>
</protein>
<reference evidence="2" key="1">
    <citation type="journal article" date="2020" name="bioRxiv">
        <title>Whole genome comparisons of ergot fungi reveals the divergence and evolution of species within the genus Claviceps are the result of varying mechanisms driving genome evolution and host range expansion.</title>
        <authorList>
            <person name="Wyka S.A."/>
            <person name="Mondo S.J."/>
            <person name="Liu M."/>
            <person name="Dettman J."/>
            <person name="Nalam V."/>
            <person name="Broders K.D."/>
        </authorList>
    </citation>
    <scope>NUCLEOTIDE SEQUENCE</scope>
    <source>
        <strain evidence="2">CCC 602</strain>
    </source>
</reference>
<feature type="region of interest" description="Disordered" evidence="1">
    <location>
        <begin position="1"/>
        <end position="130"/>
    </location>
</feature>
<organism evidence="2 3">
    <name type="scientific">Claviceps pusilla</name>
    <dbReference type="NCBI Taxonomy" id="123648"/>
    <lineage>
        <taxon>Eukaryota</taxon>
        <taxon>Fungi</taxon>
        <taxon>Dikarya</taxon>
        <taxon>Ascomycota</taxon>
        <taxon>Pezizomycotina</taxon>
        <taxon>Sordariomycetes</taxon>
        <taxon>Hypocreomycetidae</taxon>
        <taxon>Hypocreales</taxon>
        <taxon>Clavicipitaceae</taxon>
        <taxon>Claviceps</taxon>
    </lineage>
</organism>
<feature type="compositionally biased region" description="Basic residues" evidence="1">
    <location>
        <begin position="24"/>
        <end position="33"/>
    </location>
</feature>
<gene>
    <name evidence="2" type="ORF">E4U43_002550</name>
</gene>
<feature type="compositionally biased region" description="Polar residues" evidence="1">
    <location>
        <begin position="94"/>
        <end position="118"/>
    </location>
</feature>
<dbReference type="AlphaFoldDB" id="A0A9P7N6Y0"/>
<name>A0A9P7N6Y0_9HYPO</name>
<dbReference type="OrthoDB" id="5413982at2759"/>
<keyword evidence="3" id="KW-1185">Reference proteome</keyword>
<evidence type="ECO:0000256" key="1">
    <source>
        <dbReference type="SAM" id="MobiDB-lite"/>
    </source>
</evidence>
<dbReference type="Proteomes" id="UP000748025">
    <property type="component" value="Unassembled WGS sequence"/>
</dbReference>
<feature type="compositionally biased region" description="Basic and acidic residues" evidence="1">
    <location>
        <begin position="64"/>
        <end position="89"/>
    </location>
</feature>
<dbReference type="EMBL" id="SRPW01001906">
    <property type="protein sequence ID" value="KAG5997906.1"/>
    <property type="molecule type" value="Genomic_DNA"/>
</dbReference>
<proteinExistence type="predicted"/>